<evidence type="ECO:0000313" key="8">
    <source>
        <dbReference type="RefSeq" id="XP_035827722.1"/>
    </source>
</evidence>
<dbReference type="Gene3D" id="3.90.1150.10">
    <property type="entry name" value="Aspartate Aminotransferase, domain 1"/>
    <property type="match status" value="1"/>
</dbReference>
<evidence type="ECO:0000256" key="2">
    <source>
        <dbReference type="ARBA" id="ARBA00007441"/>
    </source>
</evidence>
<dbReference type="GO" id="GO:0008483">
    <property type="term" value="F:transaminase activity"/>
    <property type="evidence" value="ECO:0007669"/>
    <property type="project" value="UniProtKB-KW"/>
</dbReference>
<keyword evidence="4" id="KW-0808">Transferase</keyword>
<dbReference type="InterPro" id="IPR050596">
    <property type="entry name" value="AspAT/PAT-like"/>
</dbReference>
<keyword evidence="3 8" id="KW-0032">Aminotransferase</keyword>
<evidence type="ECO:0000256" key="5">
    <source>
        <dbReference type="ARBA" id="ARBA00022898"/>
    </source>
</evidence>
<gene>
    <name evidence="8" type="primary">LOC101861976</name>
</gene>
<dbReference type="PANTHER" id="PTHR46383:SF1">
    <property type="entry name" value="ASPARTATE AMINOTRANSFERASE"/>
    <property type="match status" value="1"/>
</dbReference>
<sequence>MTTAMNGASLDHVRPDLVKAGYGGASNLAFNEQIKKLIAQGETIYHFGFGQAPFPVLEVATEALKKHAGQNAYLAVNGIPQLREAICKFHEHFDGLTFDPEDVIVGPGSKELILLLMTIFDGDIVVNSPSWTTYKPQAMLAQHRCHVIDSREEDGWRVTPEGLKEVIQNNNVSEYKLLIMTNPCNPTSTCYTAEQLKELTKVFREHNVYVLSDEIYARLHYDGQHQCLAKFYPEGTILSTGLSKWASAGGWRLGYNIFPPQLRSLLSIVRSAGSHSYSCAPAPMQYAFAEAFDNIPACTEYIQHTTRVMKSVGQFCARELRTVGVTVVEPTAGYYMFPNFEVIRPALAARGVHTGDQMCALMLKEAKVAVLAGGPAHLRPVEELTVRLCFVNFDGAPGLAESRRRGLEEGLGDVFVKEFCTPVYEGITALKTWVNKLKTEV</sequence>
<dbReference type="PROSITE" id="PS00105">
    <property type="entry name" value="AA_TRANSFER_CLASS_1"/>
    <property type="match status" value="1"/>
</dbReference>
<dbReference type="CDD" id="cd00609">
    <property type="entry name" value="AAT_like"/>
    <property type="match status" value="1"/>
</dbReference>
<dbReference type="PANTHER" id="PTHR46383">
    <property type="entry name" value="ASPARTATE AMINOTRANSFERASE"/>
    <property type="match status" value="1"/>
</dbReference>
<comment type="cofactor">
    <cofactor evidence="1">
        <name>pyridoxal 5'-phosphate</name>
        <dbReference type="ChEBI" id="CHEBI:597326"/>
    </cofactor>
</comment>
<feature type="domain" description="Aminotransferase class I/classII large" evidence="6">
    <location>
        <begin position="47"/>
        <end position="390"/>
    </location>
</feature>
<evidence type="ECO:0000256" key="4">
    <source>
        <dbReference type="ARBA" id="ARBA00022679"/>
    </source>
</evidence>
<evidence type="ECO:0000256" key="3">
    <source>
        <dbReference type="ARBA" id="ARBA00022576"/>
    </source>
</evidence>
<dbReference type="InterPro" id="IPR004838">
    <property type="entry name" value="NHTrfase_class1_PyrdxlP-BS"/>
</dbReference>
<dbReference type="SUPFAM" id="SSF53383">
    <property type="entry name" value="PLP-dependent transferases"/>
    <property type="match status" value="1"/>
</dbReference>
<evidence type="ECO:0000313" key="7">
    <source>
        <dbReference type="Proteomes" id="UP000694888"/>
    </source>
</evidence>
<dbReference type="InterPro" id="IPR015421">
    <property type="entry name" value="PyrdxlP-dep_Trfase_major"/>
</dbReference>
<reference evidence="8" key="1">
    <citation type="submission" date="2025-08" db="UniProtKB">
        <authorList>
            <consortium name="RefSeq"/>
        </authorList>
    </citation>
    <scope>IDENTIFICATION</scope>
</reference>
<dbReference type="RefSeq" id="XP_035827722.1">
    <property type="nucleotide sequence ID" value="XM_035971829.1"/>
</dbReference>
<proteinExistence type="inferred from homology"/>
<evidence type="ECO:0000259" key="6">
    <source>
        <dbReference type="Pfam" id="PF00155"/>
    </source>
</evidence>
<dbReference type="InterPro" id="IPR004839">
    <property type="entry name" value="Aminotransferase_I/II_large"/>
</dbReference>
<accession>A0ABM1VZ79</accession>
<keyword evidence="7" id="KW-1185">Reference proteome</keyword>
<organism evidence="7 8">
    <name type="scientific">Aplysia californica</name>
    <name type="common">California sea hare</name>
    <dbReference type="NCBI Taxonomy" id="6500"/>
    <lineage>
        <taxon>Eukaryota</taxon>
        <taxon>Metazoa</taxon>
        <taxon>Spiralia</taxon>
        <taxon>Lophotrochozoa</taxon>
        <taxon>Mollusca</taxon>
        <taxon>Gastropoda</taxon>
        <taxon>Heterobranchia</taxon>
        <taxon>Euthyneura</taxon>
        <taxon>Tectipleura</taxon>
        <taxon>Aplysiida</taxon>
        <taxon>Aplysioidea</taxon>
        <taxon>Aplysiidae</taxon>
        <taxon>Aplysia</taxon>
    </lineage>
</organism>
<comment type="similarity">
    <text evidence="2">Belongs to the class-I pyridoxal-phosphate-dependent aminotransferase family.</text>
</comment>
<dbReference type="Pfam" id="PF00155">
    <property type="entry name" value="Aminotran_1_2"/>
    <property type="match status" value="1"/>
</dbReference>
<dbReference type="Proteomes" id="UP000694888">
    <property type="component" value="Unplaced"/>
</dbReference>
<keyword evidence="5" id="KW-0663">Pyridoxal phosphate</keyword>
<name>A0ABM1VZ79_APLCA</name>
<dbReference type="Gene3D" id="3.40.640.10">
    <property type="entry name" value="Type I PLP-dependent aspartate aminotransferase-like (Major domain)"/>
    <property type="match status" value="1"/>
</dbReference>
<dbReference type="GeneID" id="101861976"/>
<dbReference type="InterPro" id="IPR015424">
    <property type="entry name" value="PyrdxlP-dep_Trfase"/>
</dbReference>
<dbReference type="InterPro" id="IPR015422">
    <property type="entry name" value="PyrdxlP-dep_Trfase_small"/>
</dbReference>
<protein>
    <submittedName>
        <fullName evidence="8">Aspartate aminotransferase</fullName>
    </submittedName>
</protein>
<evidence type="ECO:0000256" key="1">
    <source>
        <dbReference type="ARBA" id="ARBA00001933"/>
    </source>
</evidence>